<sequence length="126" mass="13377">MGTSYKLKHVEAVMVLPRSMPRFASWPRGTSIMPRAGRNDECLAVVCGSSSCTLWITPSAPIQAASNGAGVFFIHTNRTAGVVQRNSMPRPGSGRPARPCACAASVVATGRSSVAPFWNDNRQSSL</sequence>
<dbReference type="EMBL" id="MK671726">
    <property type="protein sequence ID" value="QDH75845.1"/>
    <property type="molecule type" value="Genomic_DNA"/>
</dbReference>
<protein>
    <submittedName>
        <fullName evidence="1">Uncharacterized protein</fullName>
    </submittedName>
</protein>
<evidence type="ECO:0000313" key="1">
    <source>
        <dbReference type="EMBL" id="QDH75845.1"/>
    </source>
</evidence>
<dbReference type="AlphaFoldDB" id="A0A514C886"/>
<geneLocation type="plasmid" evidence="1">
    <name>pAER57</name>
</geneLocation>
<keyword evidence="1" id="KW-0614">Plasmid</keyword>
<accession>A0A514C886</accession>
<proteinExistence type="predicted"/>
<organism evidence="1">
    <name type="scientific">Ectopseudomonas mendocina</name>
    <name type="common">Pseudomonas mendocina</name>
    <dbReference type="NCBI Taxonomy" id="300"/>
    <lineage>
        <taxon>Bacteria</taxon>
        <taxon>Pseudomonadati</taxon>
        <taxon>Pseudomonadota</taxon>
        <taxon>Gammaproteobacteria</taxon>
        <taxon>Pseudomonadales</taxon>
        <taxon>Pseudomonadaceae</taxon>
        <taxon>Ectopseudomonas</taxon>
    </lineage>
</organism>
<reference evidence="1" key="1">
    <citation type="journal article" date="2019" name="Front. Microbiol.">
        <title>Identification of a Novel Plasmid Lineage Associated With the Dissemination of Metallo-beta-Lactamase Genes Among Pseudomonads.</title>
        <authorList>
            <person name="Di Pilato V."/>
            <person name="Antonelli A."/>
            <person name="Giani T."/>
            <person name="Henrici De Angelis L."/>
            <person name="Rossolini G.M."/>
            <person name="Pollini S."/>
        </authorList>
    </citation>
    <scope>NUCLEOTIDE SEQUENCE</scope>
    <source>
        <strain evidence="1">57</strain>
        <plasmid evidence="1">pAER57</plasmid>
    </source>
</reference>
<name>A0A514C886_ECTME</name>